<sequence length="213" mass="24170">MWRQNRVKITVTSLVTLVPCLIGLILWNRLPELIPTHFNFQGVADDWSSKPFAVFALPGFFFVCQLICVFVILHDPKNESVGGKIVSILLWFLPVTSLVASICIYMYALNMQINISFIYITLIGIIQIVLGNLMPKLRHNYTVGIKTSWTLADPENWYHTHHVAGWSCVISGMLILATSLLMSLWLMLILVTAGIAVPIVYSFIYYRRHKSQG</sequence>
<name>A0A1Z2XNW3_9FIRM</name>
<feature type="transmembrane region" description="Helical" evidence="1">
    <location>
        <begin position="156"/>
        <end position="178"/>
    </location>
</feature>
<accession>A0A1Z2XNW3</accession>
<dbReference type="AlphaFoldDB" id="A0A1Z2XNW3"/>
<dbReference type="RefSeq" id="WP_066534729.1">
    <property type="nucleotide sequence ID" value="NZ_CP021422.1"/>
</dbReference>
<proteinExistence type="predicted"/>
<feature type="transmembrane region" description="Helical" evidence="1">
    <location>
        <begin position="7"/>
        <end position="27"/>
    </location>
</feature>
<dbReference type="EMBL" id="CP021422">
    <property type="protein sequence ID" value="ASB40134.1"/>
    <property type="molecule type" value="Genomic_DNA"/>
</dbReference>
<gene>
    <name evidence="3" type="ORF">ADH66_05340</name>
    <name evidence="4" type="ORF">I5Q82_15425</name>
</gene>
<evidence type="ECO:0000313" key="5">
    <source>
        <dbReference type="Proteomes" id="UP000196710"/>
    </source>
</evidence>
<keyword evidence="1" id="KW-0472">Membrane</keyword>
<organism evidence="4 6">
    <name type="scientific">Acutalibacter muris</name>
    <dbReference type="NCBI Taxonomy" id="1796620"/>
    <lineage>
        <taxon>Bacteria</taxon>
        <taxon>Bacillati</taxon>
        <taxon>Bacillota</taxon>
        <taxon>Clostridia</taxon>
        <taxon>Eubacteriales</taxon>
        <taxon>Acutalibacteraceae</taxon>
        <taxon>Acutalibacter</taxon>
    </lineage>
</organism>
<dbReference type="Proteomes" id="UP000596035">
    <property type="component" value="Chromosome"/>
</dbReference>
<dbReference type="EMBL" id="CP065321">
    <property type="protein sequence ID" value="QQR29420.1"/>
    <property type="molecule type" value="Genomic_DNA"/>
</dbReference>
<dbReference type="PANTHER" id="PTHR37810:SF5">
    <property type="entry name" value="IMMUNITY PROTEIN SDPI"/>
    <property type="match status" value="1"/>
</dbReference>
<dbReference type="GO" id="GO:0009636">
    <property type="term" value="P:response to toxic substance"/>
    <property type="evidence" value="ECO:0007669"/>
    <property type="project" value="TreeGrafter"/>
</dbReference>
<evidence type="ECO:0000313" key="3">
    <source>
        <dbReference type="EMBL" id="ASB40134.1"/>
    </source>
</evidence>
<reference evidence="5" key="2">
    <citation type="submission" date="2017-05" db="EMBL/GenBank/DDBJ databases">
        <title>Improved OligoMM genomes.</title>
        <authorList>
            <person name="Garzetti D."/>
        </authorList>
    </citation>
    <scope>NUCLEOTIDE SEQUENCE [LARGE SCALE GENOMIC DNA]</scope>
    <source>
        <strain evidence="5">KB18</strain>
    </source>
</reference>
<dbReference type="KEGG" id="amur:ADH66_05340"/>
<evidence type="ECO:0000313" key="4">
    <source>
        <dbReference type="EMBL" id="QQR29420.1"/>
    </source>
</evidence>
<evidence type="ECO:0000256" key="1">
    <source>
        <dbReference type="SAM" id="Phobius"/>
    </source>
</evidence>
<dbReference type="Proteomes" id="UP000196710">
    <property type="component" value="Chromosome"/>
</dbReference>
<evidence type="ECO:0000313" key="6">
    <source>
        <dbReference type="Proteomes" id="UP000596035"/>
    </source>
</evidence>
<keyword evidence="5" id="KW-1185">Reference proteome</keyword>
<feature type="transmembrane region" description="Helical" evidence="1">
    <location>
        <begin position="52"/>
        <end position="73"/>
    </location>
</feature>
<dbReference type="PANTHER" id="PTHR37810">
    <property type="entry name" value="IMMUNITY PROTEIN SDPI"/>
    <property type="match status" value="1"/>
</dbReference>
<dbReference type="Pfam" id="PF07853">
    <property type="entry name" value="DUF1648"/>
    <property type="match status" value="1"/>
</dbReference>
<dbReference type="PIRSF" id="PIRSF038959">
    <property type="entry name" value="SdpI"/>
    <property type="match status" value="1"/>
</dbReference>
<protein>
    <submittedName>
        <fullName evidence="4">DUF1648 domain-containing protein</fullName>
    </submittedName>
</protein>
<keyword evidence="1" id="KW-1133">Transmembrane helix</keyword>
<reference evidence="4 6" key="3">
    <citation type="submission" date="2020-11" db="EMBL/GenBank/DDBJ databases">
        <title>Closed and high quality bacterial genomes of the OMM12 community.</title>
        <authorList>
            <person name="Marbouty M."/>
            <person name="Lamy-Besnier Q."/>
            <person name="Debarbieux L."/>
            <person name="Koszul R."/>
        </authorList>
    </citation>
    <scope>NUCLEOTIDE SEQUENCE [LARGE SCALE GENOMIC DNA]</scope>
    <source>
        <strain evidence="4 6">KB18</strain>
    </source>
</reference>
<feature type="transmembrane region" description="Helical" evidence="1">
    <location>
        <begin position="113"/>
        <end position="135"/>
    </location>
</feature>
<feature type="domain" description="DUF1648" evidence="2">
    <location>
        <begin position="14"/>
        <end position="61"/>
    </location>
</feature>
<reference evidence="3" key="1">
    <citation type="journal article" date="2017" name="Genome Announc.">
        <title>High-Quality Whole-Genome Sequences of the Oligo-Mouse-Microbiota Bacterial Community.</title>
        <authorList>
            <person name="Garzetti D."/>
            <person name="Brugiroux S."/>
            <person name="Bunk B."/>
            <person name="Pukall R."/>
            <person name="McCoy K.D."/>
            <person name="Macpherson A.J."/>
            <person name="Stecher B."/>
        </authorList>
    </citation>
    <scope>NUCLEOTIDE SEQUENCE</scope>
    <source>
        <strain evidence="3">KB18</strain>
    </source>
</reference>
<dbReference type="Pfam" id="PF13630">
    <property type="entry name" value="SdpI"/>
    <property type="match status" value="1"/>
</dbReference>
<evidence type="ECO:0000259" key="2">
    <source>
        <dbReference type="Pfam" id="PF07853"/>
    </source>
</evidence>
<dbReference type="InterPro" id="IPR025962">
    <property type="entry name" value="SdpI/YhfL"/>
</dbReference>
<feature type="transmembrane region" description="Helical" evidence="1">
    <location>
        <begin position="85"/>
        <end position="107"/>
    </location>
</feature>
<keyword evidence="1" id="KW-0812">Transmembrane</keyword>
<dbReference type="InterPro" id="IPR026272">
    <property type="entry name" value="SdpI"/>
</dbReference>
<feature type="transmembrane region" description="Helical" evidence="1">
    <location>
        <begin position="184"/>
        <end position="206"/>
    </location>
</feature>
<dbReference type="InterPro" id="IPR012867">
    <property type="entry name" value="DUF1648"/>
</dbReference>